<dbReference type="PANTHER" id="PTHR23055:SF178">
    <property type="entry name" value="NEUROCALCIN HOMOLOG"/>
    <property type="match status" value="1"/>
</dbReference>
<dbReference type="OrthoDB" id="191686at2759"/>
<dbReference type="Pfam" id="PF13499">
    <property type="entry name" value="EF-hand_7"/>
    <property type="match status" value="1"/>
</dbReference>
<sequence>MLMKFSTSSFINHHPTRIEQVFSRWSLRGISITFSMGAKASKLSKDDLTSLRQSTYFDRREIQQWHKGFLRDCPSGQLTRQDFVKIYKQFFPFGSPEEFANHLFSVFDKDNSGSVDFREFITVLSTTSRGTLEEKLVWTFQLYDLNHDGFITFDEMLTIVTSIYKMMGSMVKLSDDEATPELRVRKIFKLMDKNEDGYITLDEFREGSRVDPSIISSLNLYDGLV</sequence>
<dbReference type="Proteomes" id="UP000187013">
    <property type="component" value="Unassembled WGS sequence"/>
</dbReference>
<keyword evidence="2" id="KW-0519">Myristate</keyword>
<reference evidence="9 10" key="1">
    <citation type="submission" date="2016-08" db="EMBL/GenBank/DDBJ databases">
        <title>Draft genome sequence of allopolyploid Zygosaccharomyces rouxii.</title>
        <authorList>
            <person name="Watanabe J."/>
            <person name="Uehara K."/>
            <person name="Mogi Y."/>
            <person name="Tsukioka Y."/>
        </authorList>
    </citation>
    <scope>NUCLEOTIDE SEQUENCE [LARGE SCALE GENOMIC DNA]</scope>
    <source>
        <strain evidence="9 10">NBRC 110957</strain>
    </source>
</reference>
<dbReference type="EMBL" id="BDGX01000026">
    <property type="protein sequence ID" value="GAV50639.1"/>
    <property type="molecule type" value="Genomic_DNA"/>
</dbReference>
<evidence type="ECO:0000256" key="4">
    <source>
        <dbReference type="ARBA" id="ARBA00022737"/>
    </source>
</evidence>
<dbReference type="GO" id="GO:0016020">
    <property type="term" value="C:membrane"/>
    <property type="evidence" value="ECO:0007669"/>
    <property type="project" value="TreeGrafter"/>
</dbReference>
<evidence type="ECO:0000259" key="8">
    <source>
        <dbReference type="PROSITE" id="PS50222"/>
    </source>
</evidence>
<dbReference type="GO" id="GO:0005829">
    <property type="term" value="C:cytosol"/>
    <property type="evidence" value="ECO:0007669"/>
    <property type="project" value="TreeGrafter"/>
</dbReference>
<keyword evidence="4" id="KW-0677">Repeat</keyword>
<dbReference type="PROSITE" id="PS00018">
    <property type="entry name" value="EF_HAND_1"/>
    <property type="match status" value="3"/>
</dbReference>
<dbReference type="PROSITE" id="PS50222">
    <property type="entry name" value="EF_HAND_2"/>
    <property type="match status" value="3"/>
</dbReference>
<evidence type="ECO:0000256" key="7">
    <source>
        <dbReference type="ARBA" id="ARBA00071944"/>
    </source>
</evidence>
<dbReference type="SMART" id="SM00054">
    <property type="entry name" value="EFh"/>
    <property type="match status" value="3"/>
</dbReference>
<dbReference type="GO" id="GO:0008047">
    <property type="term" value="F:enzyme activator activity"/>
    <property type="evidence" value="ECO:0007669"/>
    <property type="project" value="UniProtKB-ARBA"/>
</dbReference>
<dbReference type="InterPro" id="IPR028846">
    <property type="entry name" value="Recoverin"/>
</dbReference>
<accession>A0A1Q3A4M3</accession>
<dbReference type="PRINTS" id="PR00450">
    <property type="entry name" value="RECOVERIN"/>
</dbReference>
<feature type="domain" description="EF-hand" evidence="8">
    <location>
        <begin position="131"/>
        <end position="166"/>
    </location>
</feature>
<comment type="similarity">
    <text evidence="1">Belongs to the recoverin family.</text>
</comment>
<proteinExistence type="inferred from homology"/>
<dbReference type="InterPro" id="IPR011992">
    <property type="entry name" value="EF-hand-dom_pair"/>
</dbReference>
<dbReference type="InterPro" id="IPR002048">
    <property type="entry name" value="EF_hand_dom"/>
</dbReference>
<dbReference type="Gene3D" id="1.10.238.10">
    <property type="entry name" value="EF-hand"/>
    <property type="match status" value="1"/>
</dbReference>
<dbReference type="eggNOG" id="KOG0044">
    <property type="taxonomic scope" value="Eukaryota"/>
</dbReference>
<dbReference type="Pfam" id="PF13833">
    <property type="entry name" value="EF-hand_8"/>
    <property type="match status" value="1"/>
</dbReference>
<dbReference type="CDD" id="cd00051">
    <property type="entry name" value="EFh"/>
    <property type="match status" value="2"/>
</dbReference>
<evidence type="ECO:0000256" key="2">
    <source>
        <dbReference type="ARBA" id="ARBA00022707"/>
    </source>
</evidence>
<evidence type="ECO:0000256" key="6">
    <source>
        <dbReference type="ARBA" id="ARBA00023288"/>
    </source>
</evidence>
<dbReference type="SUPFAM" id="SSF47473">
    <property type="entry name" value="EF-hand"/>
    <property type="match status" value="1"/>
</dbReference>
<organism evidence="9 10">
    <name type="scientific">Zygosaccharomyces rouxii</name>
    <dbReference type="NCBI Taxonomy" id="4956"/>
    <lineage>
        <taxon>Eukaryota</taxon>
        <taxon>Fungi</taxon>
        <taxon>Dikarya</taxon>
        <taxon>Ascomycota</taxon>
        <taxon>Saccharomycotina</taxon>
        <taxon>Saccharomycetes</taxon>
        <taxon>Saccharomycetales</taxon>
        <taxon>Saccharomycetaceae</taxon>
        <taxon>Zygosaccharomyces</taxon>
    </lineage>
</organism>
<dbReference type="InterPro" id="IPR018247">
    <property type="entry name" value="EF_Hand_1_Ca_BS"/>
</dbReference>
<protein>
    <recommendedName>
        <fullName evidence="7">Calcium-binding protein NCS-1</fullName>
    </recommendedName>
</protein>
<name>A0A1Q3A4M3_ZYGRO</name>
<comment type="caution">
    <text evidence="9">The sequence shown here is derived from an EMBL/GenBank/DDBJ whole genome shotgun (WGS) entry which is preliminary data.</text>
</comment>
<dbReference type="PANTHER" id="PTHR23055">
    <property type="entry name" value="CALCIUM BINDING PROTEINS"/>
    <property type="match status" value="1"/>
</dbReference>
<dbReference type="AlphaFoldDB" id="A0A1Q3A4M3"/>
<evidence type="ECO:0000256" key="3">
    <source>
        <dbReference type="ARBA" id="ARBA00022723"/>
    </source>
</evidence>
<evidence type="ECO:0000256" key="1">
    <source>
        <dbReference type="ARBA" id="ARBA00006049"/>
    </source>
</evidence>
<evidence type="ECO:0000256" key="5">
    <source>
        <dbReference type="ARBA" id="ARBA00022837"/>
    </source>
</evidence>
<dbReference type="FunFam" id="1.10.238.10:FF:000009">
    <property type="entry name" value="Visinin-like protein 1"/>
    <property type="match status" value="1"/>
</dbReference>
<keyword evidence="3" id="KW-0479">Metal-binding</keyword>
<keyword evidence="6" id="KW-0449">Lipoprotein</keyword>
<keyword evidence="5" id="KW-0106">Calcium</keyword>
<feature type="domain" description="EF-hand" evidence="8">
    <location>
        <begin position="95"/>
        <end position="130"/>
    </location>
</feature>
<evidence type="ECO:0000313" key="9">
    <source>
        <dbReference type="EMBL" id="GAV50639.1"/>
    </source>
</evidence>
<evidence type="ECO:0000313" key="10">
    <source>
        <dbReference type="Proteomes" id="UP000187013"/>
    </source>
</evidence>
<dbReference type="GO" id="GO:0005509">
    <property type="term" value="F:calcium ion binding"/>
    <property type="evidence" value="ECO:0007669"/>
    <property type="project" value="InterPro"/>
</dbReference>
<feature type="domain" description="EF-hand" evidence="8">
    <location>
        <begin position="179"/>
        <end position="214"/>
    </location>
</feature>
<gene>
    <name evidence="9" type="ORF">ZYGR_0Z00620</name>
</gene>